<dbReference type="Gene3D" id="3.30.70.2020">
    <property type="match status" value="1"/>
</dbReference>
<evidence type="ECO:0000256" key="2">
    <source>
        <dbReference type="ARBA" id="ARBA00005135"/>
    </source>
</evidence>
<evidence type="ECO:0000256" key="4">
    <source>
        <dbReference type="ARBA" id="ARBA00012640"/>
    </source>
</evidence>
<keyword evidence="15" id="KW-1185">Reference proteome</keyword>
<evidence type="ECO:0000256" key="9">
    <source>
        <dbReference type="ARBA" id="ARBA00022842"/>
    </source>
</evidence>
<comment type="similarity">
    <text evidence="3">Belongs to the HAD-like hydrolase superfamily. SerB family.</text>
</comment>
<evidence type="ECO:0000256" key="5">
    <source>
        <dbReference type="ARBA" id="ARBA00015196"/>
    </source>
</evidence>
<evidence type="ECO:0000256" key="12">
    <source>
        <dbReference type="ARBA" id="ARBA00048138"/>
    </source>
</evidence>
<dbReference type="InterPro" id="IPR050582">
    <property type="entry name" value="HAD-like_SerB"/>
</dbReference>
<dbReference type="SFLD" id="SFLDF00029">
    <property type="entry name" value="phosphoserine_phosphatase"/>
    <property type="match status" value="1"/>
</dbReference>
<evidence type="ECO:0000256" key="13">
    <source>
        <dbReference type="ARBA" id="ARBA00048523"/>
    </source>
</evidence>
<dbReference type="InterPro" id="IPR023214">
    <property type="entry name" value="HAD_sf"/>
</dbReference>
<dbReference type="NCBIfam" id="TIGR00338">
    <property type="entry name" value="serB"/>
    <property type="match status" value="1"/>
</dbReference>
<organism evidence="14 15">
    <name type="scientific">Paraglaciecola mesophila</name>
    <dbReference type="NCBI Taxonomy" id="197222"/>
    <lineage>
        <taxon>Bacteria</taxon>
        <taxon>Pseudomonadati</taxon>
        <taxon>Pseudomonadota</taxon>
        <taxon>Gammaproteobacteria</taxon>
        <taxon>Alteromonadales</taxon>
        <taxon>Alteromonadaceae</taxon>
        <taxon>Paraglaciecola</taxon>
    </lineage>
</organism>
<dbReference type="InterPro" id="IPR036412">
    <property type="entry name" value="HAD-like_sf"/>
</dbReference>
<dbReference type="Pfam" id="PF00702">
    <property type="entry name" value="Hydrolase"/>
    <property type="match status" value="1"/>
</dbReference>
<evidence type="ECO:0000256" key="3">
    <source>
        <dbReference type="ARBA" id="ARBA00009184"/>
    </source>
</evidence>
<comment type="catalytic activity">
    <reaction evidence="13">
        <text>O-phospho-D-serine + H2O = D-serine + phosphate</text>
        <dbReference type="Rhea" id="RHEA:24873"/>
        <dbReference type="ChEBI" id="CHEBI:15377"/>
        <dbReference type="ChEBI" id="CHEBI:35247"/>
        <dbReference type="ChEBI" id="CHEBI:43474"/>
        <dbReference type="ChEBI" id="CHEBI:58680"/>
        <dbReference type="EC" id="3.1.3.3"/>
    </reaction>
</comment>
<keyword evidence="7" id="KW-0479">Metal-binding</keyword>
<dbReference type="Gene3D" id="3.40.50.1000">
    <property type="entry name" value="HAD superfamily/HAD-like"/>
    <property type="match status" value="1"/>
</dbReference>
<evidence type="ECO:0000256" key="11">
    <source>
        <dbReference type="ARBA" id="ARBA00031693"/>
    </source>
</evidence>
<evidence type="ECO:0000256" key="1">
    <source>
        <dbReference type="ARBA" id="ARBA00001946"/>
    </source>
</evidence>
<dbReference type="SUPFAM" id="SSF56784">
    <property type="entry name" value="HAD-like"/>
    <property type="match status" value="1"/>
</dbReference>
<accession>A0ABU9SVR4</accession>
<gene>
    <name evidence="14" type="primary">serB</name>
    <name evidence="14" type="ORF">WNY77_11295</name>
</gene>
<evidence type="ECO:0000313" key="14">
    <source>
        <dbReference type="EMBL" id="MEM5497981.1"/>
    </source>
</evidence>
<dbReference type="Gene3D" id="1.10.150.210">
    <property type="entry name" value="Phosphoserine phosphatase, domain 2"/>
    <property type="match status" value="1"/>
</dbReference>
<keyword evidence="9" id="KW-0460">Magnesium</keyword>
<dbReference type="InterPro" id="IPR004469">
    <property type="entry name" value="PSP"/>
</dbReference>
<dbReference type="SFLD" id="SFLDS00003">
    <property type="entry name" value="Haloacid_Dehalogenase"/>
    <property type="match status" value="1"/>
</dbReference>
<dbReference type="GO" id="GO:0016787">
    <property type="term" value="F:hydrolase activity"/>
    <property type="evidence" value="ECO:0007669"/>
    <property type="project" value="UniProtKB-KW"/>
</dbReference>
<dbReference type="PANTHER" id="PTHR43344">
    <property type="entry name" value="PHOSPHOSERINE PHOSPHATASE"/>
    <property type="match status" value="1"/>
</dbReference>
<dbReference type="RefSeq" id="WP_342881746.1">
    <property type="nucleotide sequence ID" value="NZ_JBBMQS010000006.1"/>
</dbReference>
<keyword evidence="6" id="KW-0028">Amino-acid biosynthesis</keyword>
<dbReference type="PANTHER" id="PTHR43344:SF2">
    <property type="entry name" value="PHOSPHOSERINE PHOSPHATASE"/>
    <property type="match status" value="1"/>
</dbReference>
<dbReference type="SFLD" id="SFLDG01136">
    <property type="entry name" value="C1.6:_Phosphoserine_Phosphatas"/>
    <property type="match status" value="1"/>
</dbReference>
<comment type="catalytic activity">
    <reaction evidence="12">
        <text>O-phospho-L-serine + H2O = L-serine + phosphate</text>
        <dbReference type="Rhea" id="RHEA:21208"/>
        <dbReference type="ChEBI" id="CHEBI:15377"/>
        <dbReference type="ChEBI" id="CHEBI:33384"/>
        <dbReference type="ChEBI" id="CHEBI:43474"/>
        <dbReference type="ChEBI" id="CHEBI:57524"/>
        <dbReference type="EC" id="3.1.3.3"/>
    </reaction>
</comment>
<dbReference type="SFLD" id="SFLDG01137">
    <property type="entry name" value="C1.6.1:_Phosphoserine_Phosphat"/>
    <property type="match status" value="1"/>
</dbReference>
<comment type="caution">
    <text evidence="14">The sequence shown here is derived from an EMBL/GenBank/DDBJ whole genome shotgun (WGS) entry which is preliminary data.</text>
</comment>
<evidence type="ECO:0000313" key="15">
    <source>
        <dbReference type="Proteomes" id="UP001461163"/>
    </source>
</evidence>
<dbReference type="CDD" id="cd07500">
    <property type="entry name" value="HAD_PSP"/>
    <property type="match status" value="1"/>
</dbReference>
<sequence>MFEFSPHSKQLASSLFLERLIADQTFDQFHFINDRIVSTTVHEHFTPSKLNLKGFDLTTEHSSLVIFAEGLSLAKVFAVSMAFADKLNVLCYQVLRGVPLSGVGIVLRVERLSKEDLRPLLERVANEHAVEMCLFSSAPRLDEPGLLLMDMDSTVISIECIDEIAKLAGVGEEVSSVTEQAMQGKLDFEESLRSRVGCLKDANEDILQQVRRALPLMPGIFNLVRFLKQHQWKLAIASGGFSYFADYLADRLELDAAVANELEIVDGKLTGQVSGPVVDAQVKAATLLELANDFDITDCQTMAMGDGANDLVMMNAAALGVAFHAKPVVRAQADISIRNGGLDSILWVLAAATPCNTNSH</sequence>
<dbReference type="Proteomes" id="UP001461163">
    <property type="component" value="Unassembled WGS sequence"/>
</dbReference>
<evidence type="ECO:0000256" key="8">
    <source>
        <dbReference type="ARBA" id="ARBA00022801"/>
    </source>
</evidence>
<proteinExistence type="inferred from homology"/>
<name>A0ABU9SVR4_9ALTE</name>
<evidence type="ECO:0000256" key="6">
    <source>
        <dbReference type="ARBA" id="ARBA00022605"/>
    </source>
</evidence>
<reference evidence="14 15" key="1">
    <citation type="submission" date="2024-03" db="EMBL/GenBank/DDBJ databases">
        <title>Community enrichment and isolation of bacterial strains for fucoidan degradation.</title>
        <authorList>
            <person name="Sichert A."/>
        </authorList>
    </citation>
    <scope>NUCLEOTIDE SEQUENCE [LARGE SCALE GENOMIC DNA]</scope>
    <source>
        <strain evidence="14 15">AS12</strain>
    </source>
</reference>
<dbReference type="EC" id="3.1.3.3" evidence="4"/>
<comment type="pathway">
    <text evidence="2">Amino-acid biosynthesis; L-serine biosynthesis; L-serine from 3-phospho-D-glycerate: step 3/3.</text>
</comment>
<evidence type="ECO:0000256" key="10">
    <source>
        <dbReference type="ARBA" id="ARBA00023299"/>
    </source>
</evidence>
<keyword evidence="8 14" id="KW-0378">Hydrolase</keyword>
<dbReference type="EMBL" id="JBBMQS010000006">
    <property type="protein sequence ID" value="MEM5497981.1"/>
    <property type="molecule type" value="Genomic_DNA"/>
</dbReference>
<protein>
    <recommendedName>
        <fullName evidence="5">Phosphoserine phosphatase</fullName>
        <ecNumber evidence="4">3.1.3.3</ecNumber>
    </recommendedName>
    <alternativeName>
        <fullName evidence="11">O-phosphoserine phosphohydrolase</fullName>
    </alternativeName>
</protein>
<comment type="cofactor">
    <cofactor evidence="1">
        <name>Mg(2+)</name>
        <dbReference type="ChEBI" id="CHEBI:18420"/>
    </cofactor>
</comment>
<keyword evidence="10" id="KW-0718">Serine biosynthesis</keyword>
<dbReference type="NCBIfam" id="TIGR01488">
    <property type="entry name" value="HAD-SF-IB"/>
    <property type="match status" value="1"/>
</dbReference>
<evidence type="ECO:0000256" key="7">
    <source>
        <dbReference type="ARBA" id="ARBA00022723"/>
    </source>
</evidence>